<sequence length="329" mass="38438">MEPTSSTLIQDLPPELQLLIFDYLDFASRLNCTLVCRNWNRLAMSGAFLNERVLMKLEVDCKCNQGHGQPTRIKTVRYIGSVLCNSDRRYRALTILYMHETLPGINSLLGILRKFEDLTYLHYEQRHRVTHITLVEQIVQYCPRLKNLHLFLILARCNKRRTWDQLPNNLEEVTFSGVCLGDFSTLVQLFRNVTNVALRCARVRSDHLEVLVKFMPRVQVLKFEYIEVTGIRPLRLLKNLRWLRSLTIAHSLFAKEFSKWPKLPPSVRSVTLNQCAQVRLREQLQERWGHVEKFRIVEPVERCSRPVGLRNAVCRDVVRVVGGSRMVDL</sequence>
<dbReference type="Gene3D" id="1.20.1280.50">
    <property type="match status" value="1"/>
</dbReference>
<proteinExistence type="predicted"/>
<dbReference type="InterPro" id="IPR032675">
    <property type="entry name" value="LRR_dom_sf"/>
</dbReference>
<feature type="domain" description="F-box" evidence="1">
    <location>
        <begin position="6"/>
        <end position="57"/>
    </location>
</feature>
<dbReference type="InterPro" id="IPR036047">
    <property type="entry name" value="F-box-like_dom_sf"/>
</dbReference>
<name>A0A8D8AQR3_CULPI</name>
<dbReference type="SMART" id="SM00256">
    <property type="entry name" value="FBOX"/>
    <property type="match status" value="1"/>
</dbReference>
<evidence type="ECO:0000259" key="1">
    <source>
        <dbReference type="PROSITE" id="PS50181"/>
    </source>
</evidence>
<organism evidence="2">
    <name type="scientific">Culex pipiens</name>
    <name type="common">House mosquito</name>
    <dbReference type="NCBI Taxonomy" id="7175"/>
    <lineage>
        <taxon>Eukaryota</taxon>
        <taxon>Metazoa</taxon>
        <taxon>Ecdysozoa</taxon>
        <taxon>Arthropoda</taxon>
        <taxon>Hexapoda</taxon>
        <taxon>Insecta</taxon>
        <taxon>Pterygota</taxon>
        <taxon>Neoptera</taxon>
        <taxon>Endopterygota</taxon>
        <taxon>Diptera</taxon>
        <taxon>Nematocera</taxon>
        <taxon>Culicoidea</taxon>
        <taxon>Culicidae</taxon>
        <taxon>Culicinae</taxon>
        <taxon>Culicini</taxon>
        <taxon>Culex</taxon>
        <taxon>Culex</taxon>
    </lineage>
</organism>
<dbReference type="EMBL" id="HBUE01034872">
    <property type="protein sequence ID" value="CAG6458421.1"/>
    <property type="molecule type" value="Transcribed_RNA"/>
</dbReference>
<dbReference type="InterPro" id="IPR001810">
    <property type="entry name" value="F-box_dom"/>
</dbReference>
<dbReference type="CDD" id="cd09917">
    <property type="entry name" value="F-box_SF"/>
    <property type="match status" value="1"/>
</dbReference>
<dbReference type="SUPFAM" id="SSF52058">
    <property type="entry name" value="L domain-like"/>
    <property type="match status" value="1"/>
</dbReference>
<dbReference type="SUPFAM" id="SSF81383">
    <property type="entry name" value="F-box domain"/>
    <property type="match status" value="1"/>
</dbReference>
<dbReference type="PROSITE" id="PS50181">
    <property type="entry name" value="FBOX"/>
    <property type="match status" value="1"/>
</dbReference>
<dbReference type="Pfam" id="PF12937">
    <property type="entry name" value="F-box-like"/>
    <property type="match status" value="1"/>
</dbReference>
<dbReference type="AlphaFoldDB" id="A0A8D8AQR3"/>
<dbReference type="Gene3D" id="3.80.10.10">
    <property type="entry name" value="Ribonuclease Inhibitor"/>
    <property type="match status" value="1"/>
</dbReference>
<protein>
    <submittedName>
        <fullName evidence="2">(northern house mosquito) hypothetical protein</fullName>
    </submittedName>
</protein>
<accession>A0A8D8AQR3</accession>
<evidence type="ECO:0000313" key="2">
    <source>
        <dbReference type="EMBL" id="CAG6458421.1"/>
    </source>
</evidence>
<reference evidence="2" key="1">
    <citation type="submission" date="2021-05" db="EMBL/GenBank/DDBJ databases">
        <authorList>
            <person name="Alioto T."/>
            <person name="Alioto T."/>
            <person name="Gomez Garrido J."/>
        </authorList>
    </citation>
    <scope>NUCLEOTIDE SEQUENCE</scope>
</reference>